<proteinExistence type="predicted"/>
<organism evidence="1 2">
    <name type="scientific">Colletotrichum gloeosporioides (strain Cg-14)</name>
    <name type="common">Anthracnose fungus</name>
    <name type="synonym">Glomerella cingulata</name>
    <dbReference type="NCBI Taxonomy" id="1237896"/>
    <lineage>
        <taxon>Eukaryota</taxon>
        <taxon>Fungi</taxon>
        <taxon>Dikarya</taxon>
        <taxon>Ascomycota</taxon>
        <taxon>Pezizomycotina</taxon>
        <taxon>Sordariomycetes</taxon>
        <taxon>Hypocreomycetidae</taxon>
        <taxon>Glomerellales</taxon>
        <taxon>Glomerellaceae</taxon>
        <taxon>Colletotrichum</taxon>
        <taxon>Colletotrichum gloeosporioides species complex</taxon>
    </lineage>
</organism>
<name>T0JUK0_COLGC</name>
<dbReference type="Proteomes" id="UP000015530">
    <property type="component" value="Unassembled WGS sequence"/>
</dbReference>
<reference evidence="2" key="1">
    <citation type="journal article" date="2013" name="Mol. Plant Microbe Interact.">
        <title>Global aspects of pacC regulation of pathogenicity genes in Colletotrichum gloeosporioides as revealed by transcriptome analysis.</title>
        <authorList>
            <person name="Alkan N."/>
            <person name="Meng X."/>
            <person name="Friedlander G."/>
            <person name="Reuveni E."/>
            <person name="Sukno S."/>
            <person name="Sherman A."/>
            <person name="Thon M."/>
            <person name="Fluhr R."/>
            <person name="Prusky D."/>
        </authorList>
    </citation>
    <scope>NUCLEOTIDE SEQUENCE [LARGE SCALE GENOMIC DNA]</scope>
    <source>
        <strain evidence="2">Cg-14</strain>
    </source>
</reference>
<dbReference type="AlphaFoldDB" id="T0JUK0"/>
<sequence>MSRNSALSHPAANLPYLTQ</sequence>
<comment type="caution">
    <text evidence="1">The sequence shown here is derived from an EMBL/GenBank/DDBJ whole genome shotgun (WGS) entry which is preliminary data.</text>
</comment>
<dbReference type="EMBL" id="AMYD01003311">
    <property type="protein sequence ID" value="EQB46627.1"/>
    <property type="molecule type" value="Genomic_DNA"/>
</dbReference>
<evidence type="ECO:0000313" key="1">
    <source>
        <dbReference type="EMBL" id="EQB46627.1"/>
    </source>
</evidence>
<gene>
    <name evidence="1" type="ORF">CGLO_14308</name>
</gene>
<accession>T0JUK0</accession>
<dbReference type="HOGENOM" id="CLU_3429957_0_0_1"/>
<protein>
    <submittedName>
        <fullName evidence="1">Uncharacterized protein</fullName>
    </submittedName>
</protein>
<evidence type="ECO:0000313" key="2">
    <source>
        <dbReference type="Proteomes" id="UP000015530"/>
    </source>
</evidence>